<reference evidence="3 4" key="1">
    <citation type="submission" date="2019-06" db="EMBL/GenBank/DDBJ databases">
        <authorList>
            <person name="Meng X."/>
        </authorList>
    </citation>
    <scope>NUCLEOTIDE SEQUENCE [LARGE SCALE GENOMIC DNA]</scope>
    <source>
        <strain evidence="3 4">M625</strain>
    </source>
</reference>
<dbReference type="InterPro" id="IPR035986">
    <property type="entry name" value="PKD_dom_sf"/>
</dbReference>
<evidence type="ECO:0000256" key="1">
    <source>
        <dbReference type="ARBA" id="ARBA00022729"/>
    </source>
</evidence>
<dbReference type="AlphaFoldDB" id="A0A504JEY5"/>
<dbReference type="Pfam" id="PF13573">
    <property type="entry name" value="SprB"/>
    <property type="match status" value="2"/>
</dbReference>
<evidence type="ECO:0000313" key="4">
    <source>
        <dbReference type="Proteomes" id="UP000315540"/>
    </source>
</evidence>
<dbReference type="InterPro" id="IPR025667">
    <property type="entry name" value="SprB_repeat"/>
</dbReference>
<dbReference type="SUPFAM" id="SSF49299">
    <property type="entry name" value="PKD domain"/>
    <property type="match status" value="1"/>
</dbReference>
<feature type="domain" description="Secretion system C-terminal sorting" evidence="2">
    <location>
        <begin position="1078"/>
        <end position="1152"/>
    </location>
</feature>
<dbReference type="Pfam" id="PF18962">
    <property type="entry name" value="Por_Secre_tail"/>
    <property type="match status" value="1"/>
</dbReference>
<sequence length="1154" mass="128709">MNKLLLIVIVLLYSNFLIGQKTLINITNFSHPTHFDDGACHDIFTISFKNKNGKSFEIVTYKGAFENGLTTANGSFLIEGIVDELIVFIDAKDESGGSCSRDRQHRYETFTKDVFPRCYTGFFKEKVQAHSDLTSEVIFNYQVIPMPTISRGKDIPEDRFLTNIAGFDDDLSVYGNDDYDTSVYKWQYGFIDGTERYICGGTIRPRFCERPRYVWRDIPRSPTRILTIKPSAFLNRSDIGKEVFFRTISCGEGSDDFTSYKIRESAPHIVSIATKDVSCYDATDEKGDYDGEITITFDRALKPGAQVGFSITDSGNNSNVRSTPSISKFNVSDKVHKIIGLPGGNREFILKVLGDENYFSDGINHEERYRLRRPEPVEFTNDIQKDVTNVWCHGGDDGIIPIKARGGTNGGYMYRIKTKEQEWSDPTIIWMPFTNRYEHNITRLNSTTKILAGTYHIQIRDGNGCNAKEIGPLDRDGNVTLGEIITKEITIDQPSNPLKVRIENINDPRAYGFEDGRIQAFISGGTAYPDGSYDFVWTDENDVPVTTTNTRVEGDDFVVVLHSIGKGEYTIEVKDRNFTPATNKAGCTITSDSFTLNEPDPLQVNIEIETPISCNITNEYSDGRYNDFPYDLPDQFHDGVLVATVTGGVPFDRTRISSTEPCRLPLRGYCYTWRKDVGGIKQELYDDVQREITDSIARHQSVGNYSLNVIDANGIELGEYDEYFLPDGSREYRLVRHIDSLKYLPQPEKLTVSFTTTPVVCSEGNNGTALAIVNGGIPPFTYEWSTGETTSKIENLISGKYTVQIIDAMGCEVKGSTIVDQPNGLQIEDITTIAPTCFEGSDGVIEVAIRGGVTPYRLQWNTGARTNRIDNLTQGTYIIEVIDANDCKAFHEVVLTDPDPVVVNMPEKRALCADQTLALDITIEDAAATYSWVSDNGFVSNSSTVELTELGTYTATITSSLGCVGVGSIEVEVSNTPIDADFLITTQAYTNQEIILINVSEPIGEKIEWTMPDGAEVISQSDDKLVLKFAKEGPYDILLTSHQGDCYEEYTKTIVVQPAIESPEDFNASGEFIEEFIVFPNPNDGTFKTKISLAEDTNVTVKIVNLMSGAVMDERTEKNQKELLLDYSIALPTGVYLMLLETPKGSETRKLIFE</sequence>
<comment type="caution">
    <text evidence="3">The sequence shown here is derived from an EMBL/GenBank/DDBJ whole genome shotgun (WGS) entry which is preliminary data.</text>
</comment>
<keyword evidence="4" id="KW-1185">Reference proteome</keyword>
<dbReference type="Proteomes" id="UP000315540">
    <property type="component" value="Unassembled WGS sequence"/>
</dbReference>
<dbReference type="InterPro" id="IPR026444">
    <property type="entry name" value="Secre_tail"/>
</dbReference>
<dbReference type="Gene3D" id="2.60.40.10">
    <property type="entry name" value="Immunoglobulins"/>
    <property type="match status" value="1"/>
</dbReference>
<dbReference type="NCBIfam" id="TIGR04183">
    <property type="entry name" value="Por_Secre_tail"/>
    <property type="match status" value="1"/>
</dbReference>
<dbReference type="InterPro" id="IPR013783">
    <property type="entry name" value="Ig-like_fold"/>
</dbReference>
<organism evidence="3 4">
    <name type="scientific">Aquimarina algicola</name>
    <dbReference type="NCBI Taxonomy" id="2589995"/>
    <lineage>
        <taxon>Bacteria</taxon>
        <taxon>Pseudomonadati</taxon>
        <taxon>Bacteroidota</taxon>
        <taxon>Flavobacteriia</taxon>
        <taxon>Flavobacteriales</taxon>
        <taxon>Flavobacteriaceae</taxon>
        <taxon>Aquimarina</taxon>
    </lineage>
</organism>
<keyword evidence="1" id="KW-0732">Signal</keyword>
<evidence type="ECO:0000259" key="2">
    <source>
        <dbReference type="Pfam" id="PF18962"/>
    </source>
</evidence>
<dbReference type="RefSeq" id="WP_140589677.1">
    <property type="nucleotide sequence ID" value="NZ_VFWZ01000001.1"/>
</dbReference>
<accession>A0A504JEY5</accession>
<dbReference type="Gene3D" id="2.60.40.740">
    <property type="match status" value="1"/>
</dbReference>
<dbReference type="EMBL" id="VFWZ01000001">
    <property type="protein sequence ID" value="TPN89244.1"/>
    <property type="molecule type" value="Genomic_DNA"/>
</dbReference>
<proteinExistence type="predicted"/>
<name>A0A504JEY5_9FLAO</name>
<evidence type="ECO:0000313" key="3">
    <source>
        <dbReference type="EMBL" id="TPN89244.1"/>
    </source>
</evidence>
<protein>
    <submittedName>
        <fullName evidence="3">T9SS type A sorting domain-containing protein</fullName>
    </submittedName>
</protein>
<gene>
    <name evidence="3" type="ORF">FHK87_03180</name>
</gene>
<dbReference type="OrthoDB" id="7794186at2"/>